<name>A0ACC3CAK2_PYRYE</name>
<proteinExistence type="predicted"/>
<keyword evidence="2" id="KW-1185">Reference proteome</keyword>
<reference evidence="1" key="1">
    <citation type="submission" date="2019-11" db="EMBL/GenBank/DDBJ databases">
        <title>Nori genome reveals adaptations in red seaweeds to the harsh intertidal environment.</title>
        <authorList>
            <person name="Wang D."/>
            <person name="Mao Y."/>
        </authorList>
    </citation>
    <scope>NUCLEOTIDE SEQUENCE</scope>
    <source>
        <tissue evidence="1">Gametophyte</tissue>
    </source>
</reference>
<dbReference type="Proteomes" id="UP000798662">
    <property type="component" value="Chromosome 2"/>
</dbReference>
<evidence type="ECO:0000313" key="1">
    <source>
        <dbReference type="EMBL" id="KAK1866796.1"/>
    </source>
</evidence>
<evidence type="ECO:0000313" key="2">
    <source>
        <dbReference type="Proteomes" id="UP000798662"/>
    </source>
</evidence>
<organism evidence="1 2">
    <name type="scientific">Pyropia yezoensis</name>
    <name type="common">Susabi-nori</name>
    <name type="synonym">Porphyra yezoensis</name>
    <dbReference type="NCBI Taxonomy" id="2788"/>
    <lineage>
        <taxon>Eukaryota</taxon>
        <taxon>Rhodophyta</taxon>
        <taxon>Bangiophyceae</taxon>
        <taxon>Bangiales</taxon>
        <taxon>Bangiaceae</taxon>
        <taxon>Pyropia</taxon>
    </lineage>
</organism>
<accession>A0ACC3CAK2</accession>
<comment type="caution">
    <text evidence="1">The sequence shown here is derived from an EMBL/GenBank/DDBJ whole genome shotgun (WGS) entry which is preliminary data.</text>
</comment>
<dbReference type="EMBL" id="CM020619">
    <property type="protein sequence ID" value="KAK1866796.1"/>
    <property type="molecule type" value="Genomic_DNA"/>
</dbReference>
<sequence length="637" mass="64138">MTRKRSFPPPPSAQPQRPCPPPPPPRPQSANMASLISKAVAAADALRPGTRAGGTALSPPQRAAVERARRTLDAVAAADRGGSEGGGRGGSGVGRKGNKGDAAYAEMVTDKEAMPARGGAAAENGRGRGATAASGWLPTTGATGGGGGGSGCDARALHVGDSMAAALLAQPTHQLGSRAPPQATSWALMPLSTGGRLMAATGAHDGQPGWPAHHNYEVPPPPRRPHTDAPINSGSGSNSGGHSLYDTLNGRMSGMNFAALPLLGRPPPPPPVSQSLRLAEAVKEAARAEYKRKSREDAAAAEAAAAAAAAAVRKRRRTGVDGSTGSDDEPPTPPPPPGDTEKYRRRLRMNQASAAAARHAQEVYVRRLEELLTAQQAEKVRIAEDASAVAATRARLEERLSTAQQGLRDATPATVPLPPLSRAPTWEATRGRWVGAPAPPQSTAHRHRHRGPRRDRPRPLAAAVSASEGGDGSRGRTDPHLGFGGSVYATYGGDSGGLPPLSAAAAAVASLGESAPSCPGWAAIGAGASGDAGGGGGDGGDDGNGGGGYSGYSSFQTLTPPVPTANGAAGPPLLPLAAQAPLPAESEVGHDGALTTAESSHLGHLLDGRGAGRAEEEMLALESLLGRTLGPGGVALV</sequence>
<gene>
    <name evidence="1" type="ORF">I4F81_009309</name>
</gene>
<protein>
    <submittedName>
        <fullName evidence="1">Uncharacterized protein</fullName>
    </submittedName>
</protein>